<sequence>MRVRCEIREETEEGWRRLRKWEGGDSREPSRIHGTYSSRDASPRRLIRSCALATKIFDPLFNSSTSRGFYNPVQDRRYEQAHPPPPPPSPRTHTHSPHPCPTRVPPIAADGRAVPKPHMTAPPPAAVGRAAPSPHLVLKTLRSPVIQPPSSLPVQNPSPSCSS</sequence>
<evidence type="ECO:0000313" key="4">
    <source>
        <dbReference type="Proteomes" id="UP000008810"/>
    </source>
</evidence>
<dbReference type="Proteomes" id="UP000008810">
    <property type="component" value="Chromosome 1"/>
</dbReference>
<evidence type="ECO:0000256" key="1">
    <source>
        <dbReference type="SAM" id="MobiDB-lite"/>
    </source>
</evidence>
<keyword evidence="4" id="KW-1185">Reference proteome</keyword>
<feature type="compositionally biased region" description="Polar residues" evidence="1">
    <location>
        <begin position="152"/>
        <end position="163"/>
    </location>
</feature>
<evidence type="ECO:0000313" key="2">
    <source>
        <dbReference type="EMBL" id="KQK18115.2"/>
    </source>
</evidence>
<feature type="compositionally biased region" description="Basic and acidic residues" evidence="1">
    <location>
        <begin position="18"/>
        <end position="31"/>
    </location>
</feature>
<protein>
    <submittedName>
        <fullName evidence="2 3">Uncharacterized protein</fullName>
    </submittedName>
</protein>
<feature type="region of interest" description="Disordered" evidence="1">
    <location>
        <begin position="61"/>
        <end position="163"/>
    </location>
</feature>
<organism evidence="2">
    <name type="scientific">Brachypodium distachyon</name>
    <name type="common">Purple false brome</name>
    <name type="synonym">Trachynia distachya</name>
    <dbReference type="NCBI Taxonomy" id="15368"/>
    <lineage>
        <taxon>Eukaryota</taxon>
        <taxon>Viridiplantae</taxon>
        <taxon>Streptophyta</taxon>
        <taxon>Embryophyta</taxon>
        <taxon>Tracheophyta</taxon>
        <taxon>Spermatophyta</taxon>
        <taxon>Magnoliopsida</taxon>
        <taxon>Liliopsida</taxon>
        <taxon>Poales</taxon>
        <taxon>Poaceae</taxon>
        <taxon>BOP clade</taxon>
        <taxon>Pooideae</taxon>
        <taxon>Stipodae</taxon>
        <taxon>Brachypodieae</taxon>
        <taxon>Brachypodium</taxon>
    </lineage>
</organism>
<dbReference type="InParanoid" id="A0A0Q3JKI2"/>
<gene>
    <name evidence="2" type="ORF">BRADI_1g38874v3</name>
</gene>
<accession>A0A0Q3JKI2</accession>
<dbReference type="EMBL" id="CM000880">
    <property type="protein sequence ID" value="KQK18115.2"/>
    <property type="molecule type" value="Genomic_DNA"/>
</dbReference>
<name>A0A0Q3JKI2_BRADI</name>
<evidence type="ECO:0000313" key="3">
    <source>
        <dbReference type="EnsemblPlants" id="KQK18115"/>
    </source>
</evidence>
<dbReference type="AlphaFoldDB" id="A0A0Q3JKI2"/>
<dbReference type="Gramene" id="KQK18115">
    <property type="protein sequence ID" value="KQK18115"/>
    <property type="gene ID" value="BRADI_1g38874v3"/>
</dbReference>
<proteinExistence type="predicted"/>
<reference evidence="2 3" key="1">
    <citation type="journal article" date="2010" name="Nature">
        <title>Genome sequencing and analysis of the model grass Brachypodium distachyon.</title>
        <authorList>
            <consortium name="International Brachypodium Initiative"/>
        </authorList>
    </citation>
    <scope>NUCLEOTIDE SEQUENCE [LARGE SCALE GENOMIC DNA]</scope>
    <source>
        <strain evidence="2 3">Bd21</strain>
    </source>
</reference>
<reference evidence="2" key="2">
    <citation type="submission" date="2017-06" db="EMBL/GenBank/DDBJ databases">
        <title>WGS assembly of Brachypodium distachyon.</title>
        <authorList>
            <consortium name="The International Brachypodium Initiative"/>
            <person name="Lucas S."/>
            <person name="Harmon-Smith M."/>
            <person name="Lail K."/>
            <person name="Tice H."/>
            <person name="Grimwood J."/>
            <person name="Bruce D."/>
            <person name="Barry K."/>
            <person name="Shu S."/>
            <person name="Lindquist E."/>
            <person name="Wang M."/>
            <person name="Pitluck S."/>
            <person name="Vogel J.P."/>
            <person name="Garvin D.F."/>
            <person name="Mockler T.C."/>
            <person name="Schmutz J."/>
            <person name="Rokhsar D."/>
            <person name="Bevan M.W."/>
        </authorList>
    </citation>
    <scope>NUCLEOTIDE SEQUENCE</scope>
    <source>
        <strain evidence="2">Bd21</strain>
    </source>
</reference>
<reference evidence="3" key="3">
    <citation type="submission" date="2018-08" db="UniProtKB">
        <authorList>
            <consortium name="EnsemblPlants"/>
        </authorList>
    </citation>
    <scope>IDENTIFICATION</scope>
    <source>
        <strain evidence="3">cv. Bd21</strain>
    </source>
</reference>
<feature type="region of interest" description="Disordered" evidence="1">
    <location>
        <begin position="18"/>
        <end position="41"/>
    </location>
</feature>
<dbReference type="EnsemblPlants" id="KQK18115">
    <property type="protein sequence ID" value="KQK18115"/>
    <property type="gene ID" value="BRADI_1g38874v3"/>
</dbReference>